<dbReference type="PANTHER" id="PTHR35563">
    <property type="entry name" value="BARREL METAL-DEPENDENT HYDROLASE, PUTATIVE (AFU_ORTHOLOGUE AFUA_1G16240)-RELATED"/>
    <property type="match status" value="1"/>
</dbReference>
<dbReference type="Proteomes" id="UP000824588">
    <property type="component" value="Chromosome"/>
</dbReference>
<reference evidence="3 4" key="1">
    <citation type="journal article" date="2022" name="Int. J. Syst. Evol. Microbiol.">
        <title>Pseudomonas germanica sp. nov., isolated from Iris germanica rhizomes.</title>
        <authorList>
            <person name="Atanasov K.E."/>
            <person name="Galbis D.M."/>
            <person name="Gallego J."/>
            <person name="Serpico A."/>
            <person name="Bosch M."/>
            <person name="Altabella T."/>
            <person name="Ferrer A."/>
        </authorList>
    </citation>
    <scope>NUCLEOTIDE SEQUENCE [LARGE SCALE GENOMIC DNA]</scope>
    <source>
        <strain evidence="3 4">FIT28</strain>
    </source>
</reference>
<evidence type="ECO:0000313" key="4">
    <source>
        <dbReference type="Proteomes" id="UP000824588"/>
    </source>
</evidence>
<proteinExistence type="predicted"/>
<dbReference type="InterPro" id="IPR052358">
    <property type="entry name" value="Aro_Compnd_Degr_Hydrolases"/>
</dbReference>
<dbReference type="Gene3D" id="3.20.20.140">
    <property type="entry name" value="Metal-dependent hydrolases"/>
    <property type="match status" value="1"/>
</dbReference>
<dbReference type="InterPro" id="IPR032466">
    <property type="entry name" value="Metal_Hydrolase"/>
</dbReference>
<dbReference type="InterPro" id="IPR006680">
    <property type="entry name" value="Amidohydro-rel"/>
</dbReference>
<evidence type="ECO:0000313" key="3">
    <source>
        <dbReference type="EMBL" id="QYY84860.1"/>
    </source>
</evidence>
<feature type="chain" id="PRO_5046091841" evidence="1">
    <location>
        <begin position="33"/>
        <end position="316"/>
    </location>
</feature>
<name>A0ABX8YXW2_9PSED</name>
<feature type="signal peptide" evidence="1">
    <location>
        <begin position="1"/>
        <end position="32"/>
    </location>
</feature>
<sequence>MLRPSNRRQFIRNLGRLGGLGFAAIHMSYSFADETYPFSSGTQSPRLRVPPLACDCHHHIYDREFPYYDDRNLPSASVEDYRRIQARLGLTRSVVIQPSSYATDNRCMLAALTKLGRQSRGVAVVDDKVEVSELRRLHELGVRAIRFNLGTGSATTVEMIEPLATRIADLGWHIEVHTRPDELIQLEALLSRLPVQIAFDHFGRIPLPDWNDHPVFKMIARLVDRDRAWVKVSGAYQDSVLGGPDYDDVKSLAREMIALAPERVVWGTDWPHPSLQSKKKPMPDDASMFDLLQVWAQSDAMIEKILVDNPAKLYGF</sequence>
<evidence type="ECO:0000259" key="2">
    <source>
        <dbReference type="Pfam" id="PF04909"/>
    </source>
</evidence>
<dbReference type="Pfam" id="PF04909">
    <property type="entry name" value="Amidohydro_2"/>
    <property type="match status" value="1"/>
</dbReference>
<keyword evidence="4" id="KW-1185">Reference proteome</keyword>
<keyword evidence="1" id="KW-0732">Signal</keyword>
<dbReference type="PANTHER" id="PTHR35563:SF2">
    <property type="entry name" value="BARREL METAL-DEPENDENT HYDROLASE, PUTATIVE (AFU_ORTHOLOGUE AFUA_1G16240)-RELATED"/>
    <property type="match status" value="1"/>
</dbReference>
<feature type="domain" description="Amidohydrolase-related" evidence="2">
    <location>
        <begin position="54"/>
        <end position="316"/>
    </location>
</feature>
<evidence type="ECO:0000256" key="1">
    <source>
        <dbReference type="SAM" id="SignalP"/>
    </source>
</evidence>
<accession>A0ABX8YXW2</accession>
<organism evidence="3 4">
    <name type="scientific">Pseudomonas germanica</name>
    <dbReference type="NCBI Taxonomy" id="2815720"/>
    <lineage>
        <taxon>Bacteria</taxon>
        <taxon>Pseudomonadati</taxon>
        <taxon>Pseudomonadota</taxon>
        <taxon>Gammaproteobacteria</taxon>
        <taxon>Pseudomonadales</taxon>
        <taxon>Pseudomonadaceae</taxon>
        <taxon>Pseudomonas</taxon>
    </lineage>
</organism>
<dbReference type="SUPFAM" id="SSF51556">
    <property type="entry name" value="Metallo-dependent hydrolases"/>
    <property type="match status" value="1"/>
</dbReference>
<protein>
    <submittedName>
        <fullName evidence="3">Amidohydrolase family protein</fullName>
    </submittedName>
</protein>
<dbReference type="EMBL" id="CP071586">
    <property type="protein sequence ID" value="QYY84860.1"/>
    <property type="molecule type" value="Genomic_DNA"/>
</dbReference>
<gene>
    <name evidence="3" type="ORF">J0G10_22715</name>
</gene>